<dbReference type="InterPro" id="IPR053134">
    <property type="entry name" value="RNA-dir_DNA_polymerase"/>
</dbReference>
<gene>
    <name evidence="2" type="ORF">Sradi_3812200</name>
</gene>
<dbReference type="PANTHER" id="PTHR24559:SF439">
    <property type="entry name" value="RETROTRANSPOSON, UNCLASSIFIED-LIKE PROTEIN"/>
    <property type="match status" value="1"/>
</dbReference>
<feature type="domain" description="Reverse transcriptase" evidence="1">
    <location>
        <begin position="146"/>
        <end position="301"/>
    </location>
</feature>
<dbReference type="InterPro" id="IPR043128">
    <property type="entry name" value="Rev_trsase/Diguanyl_cyclase"/>
</dbReference>
<organism evidence="2">
    <name type="scientific">Sesamum radiatum</name>
    <name type="common">Black benniseed</name>
    <dbReference type="NCBI Taxonomy" id="300843"/>
    <lineage>
        <taxon>Eukaryota</taxon>
        <taxon>Viridiplantae</taxon>
        <taxon>Streptophyta</taxon>
        <taxon>Embryophyta</taxon>
        <taxon>Tracheophyta</taxon>
        <taxon>Spermatophyta</taxon>
        <taxon>Magnoliopsida</taxon>
        <taxon>eudicotyledons</taxon>
        <taxon>Gunneridae</taxon>
        <taxon>Pentapetalae</taxon>
        <taxon>asterids</taxon>
        <taxon>lamiids</taxon>
        <taxon>Lamiales</taxon>
        <taxon>Pedaliaceae</taxon>
        <taxon>Sesamum</taxon>
    </lineage>
</organism>
<dbReference type="InterPro" id="IPR000477">
    <property type="entry name" value="RT_dom"/>
</dbReference>
<accession>A0AAW2Q0M9</accession>
<dbReference type="SUPFAM" id="SSF56672">
    <property type="entry name" value="DNA/RNA polymerases"/>
    <property type="match status" value="1"/>
</dbReference>
<dbReference type="Gene3D" id="3.30.70.270">
    <property type="match status" value="1"/>
</dbReference>
<dbReference type="EMBL" id="JACGWJ010000016">
    <property type="protein sequence ID" value="KAL0361277.1"/>
    <property type="molecule type" value="Genomic_DNA"/>
</dbReference>
<name>A0AAW2Q0M9_SESRA</name>
<evidence type="ECO:0000313" key="2">
    <source>
        <dbReference type="EMBL" id="KAL0361277.1"/>
    </source>
</evidence>
<proteinExistence type="predicted"/>
<dbReference type="Gene3D" id="3.10.10.10">
    <property type="entry name" value="HIV Type 1 Reverse Transcriptase, subunit A, domain 1"/>
    <property type="match status" value="1"/>
</dbReference>
<reference evidence="2" key="2">
    <citation type="journal article" date="2024" name="Plant">
        <title>Genomic evolution and insights into agronomic trait innovations of Sesamum species.</title>
        <authorList>
            <person name="Miao H."/>
            <person name="Wang L."/>
            <person name="Qu L."/>
            <person name="Liu H."/>
            <person name="Sun Y."/>
            <person name="Le M."/>
            <person name="Wang Q."/>
            <person name="Wei S."/>
            <person name="Zheng Y."/>
            <person name="Lin W."/>
            <person name="Duan Y."/>
            <person name="Cao H."/>
            <person name="Xiong S."/>
            <person name="Wang X."/>
            <person name="Wei L."/>
            <person name="Li C."/>
            <person name="Ma Q."/>
            <person name="Ju M."/>
            <person name="Zhao R."/>
            <person name="Li G."/>
            <person name="Mu C."/>
            <person name="Tian Q."/>
            <person name="Mei H."/>
            <person name="Zhang T."/>
            <person name="Gao T."/>
            <person name="Zhang H."/>
        </authorList>
    </citation>
    <scope>NUCLEOTIDE SEQUENCE</scope>
    <source>
        <strain evidence="2">G02</strain>
    </source>
</reference>
<dbReference type="PANTHER" id="PTHR24559">
    <property type="entry name" value="TRANSPOSON TY3-I GAG-POL POLYPROTEIN"/>
    <property type="match status" value="1"/>
</dbReference>
<protein>
    <recommendedName>
        <fullName evidence="1">Reverse transcriptase domain-containing protein</fullName>
    </recommendedName>
</protein>
<dbReference type="AlphaFoldDB" id="A0AAW2Q0M9"/>
<dbReference type="InterPro" id="IPR043502">
    <property type="entry name" value="DNA/RNA_pol_sf"/>
</dbReference>
<sequence>MIFTQVQYDGEDDRESVASSNYIGNSEEDVAQTYHITLIEDGEVAEEDVEDAPVEFEKGVKAIVDELKKVNLGNTKDPWPIYISASLTQEEVEAYIALIHEFKDVFAWSYKKNTRIRPRGEVNKLIEADFIREVKYPIWISSIVPIRKMNGQIHVCIDFRGLNNACSKDDFLLPIVELMIDAATGHEALFFMDGSFGYNHIRMALTDEEMMEFRTLKGIYCYKVMPFWLKNTGATYQMAMQRIFDDMLHKNVKCYVDGLVVKSKKQKMNPSKCAFGVTFRKFLRFIACQRGIEIEQTKIDAILRMLKAYKER</sequence>
<dbReference type="CDD" id="cd01647">
    <property type="entry name" value="RT_LTR"/>
    <property type="match status" value="1"/>
</dbReference>
<dbReference type="Pfam" id="PF00078">
    <property type="entry name" value="RVT_1"/>
    <property type="match status" value="1"/>
</dbReference>
<evidence type="ECO:0000259" key="1">
    <source>
        <dbReference type="Pfam" id="PF00078"/>
    </source>
</evidence>
<comment type="caution">
    <text evidence="2">The sequence shown here is derived from an EMBL/GenBank/DDBJ whole genome shotgun (WGS) entry which is preliminary data.</text>
</comment>
<reference evidence="2" key="1">
    <citation type="submission" date="2020-06" db="EMBL/GenBank/DDBJ databases">
        <authorList>
            <person name="Li T."/>
            <person name="Hu X."/>
            <person name="Zhang T."/>
            <person name="Song X."/>
            <person name="Zhang H."/>
            <person name="Dai N."/>
            <person name="Sheng W."/>
            <person name="Hou X."/>
            <person name="Wei L."/>
        </authorList>
    </citation>
    <scope>NUCLEOTIDE SEQUENCE</scope>
    <source>
        <strain evidence="2">G02</strain>
        <tissue evidence="2">Leaf</tissue>
    </source>
</reference>